<gene>
    <name evidence="2" type="ORF">RGR602_CH02374</name>
</gene>
<dbReference type="RefSeq" id="WP_039845245.1">
    <property type="nucleotide sequence ID" value="NZ_CP006877.1"/>
</dbReference>
<feature type="chain" id="PRO_5002098512" evidence="1">
    <location>
        <begin position="23"/>
        <end position="222"/>
    </location>
</feature>
<name>A0A0B4X4P5_9HYPH</name>
<accession>A0A0B4X4P5</accession>
<dbReference type="HOGENOM" id="CLU_1244499_0_0_5"/>
<protein>
    <submittedName>
        <fullName evidence="2">Uncharacterized protein</fullName>
    </submittedName>
</protein>
<dbReference type="KEGG" id="rga:RGR602_CH02374"/>
<evidence type="ECO:0000256" key="1">
    <source>
        <dbReference type="SAM" id="SignalP"/>
    </source>
</evidence>
<proteinExistence type="predicted"/>
<sequence length="222" mass="22976">MYPKPILLTACYVALTSFAAAADCNFAKPIGGCRATISIDSVSGSKGSYSAEVTVKSSAGACSKVEYYLDNTPQTTVIRSGSSEPESLFGTKPITKKSISARKCTSYANANASKDSAGNRAIGPEFFEGRWQGSVGMLLLRAGLVLDLSVEGNEVRGTSTAQNSGEVVQVNGTVSGGVLTYTYAQPADGRPASVRITRKSANSISYSGSASGVTLSGTLQRL</sequence>
<dbReference type="Proteomes" id="UP000031368">
    <property type="component" value="Chromosome"/>
</dbReference>
<organism evidence="2 3">
    <name type="scientific">Rhizobium gallicum bv. gallicum R602sp</name>
    <dbReference type="NCBI Taxonomy" id="1041138"/>
    <lineage>
        <taxon>Bacteria</taxon>
        <taxon>Pseudomonadati</taxon>
        <taxon>Pseudomonadota</taxon>
        <taxon>Alphaproteobacteria</taxon>
        <taxon>Hyphomicrobiales</taxon>
        <taxon>Rhizobiaceae</taxon>
        <taxon>Rhizobium/Agrobacterium group</taxon>
        <taxon>Rhizobium</taxon>
    </lineage>
</organism>
<keyword evidence="1" id="KW-0732">Signal</keyword>
<evidence type="ECO:0000313" key="2">
    <source>
        <dbReference type="EMBL" id="AJD41700.1"/>
    </source>
</evidence>
<dbReference type="EMBL" id="CP006877">
    <property type="protein sequence ID" value="AJD41700.1"/>
    <property type="molecule type" value="Genomic_DNA"/>
</dbReference>
<reference evidence="2 3" key="1">
    <citation type="submission" date="2013-11" db="EMBL/GenBank/DDBJ databases">
        <title>Complete genome sequence of Rhizobium gallicum bv. gallicum R602.</title>
        <authorList>
            <person name="Bustos P."/>
            <person name="Santamaria R.I."/>
            <person name="Lozano L."/>
            <person name="Acosta J.L."/>
            <person name="Ormeno-Orrillo E."/>
            <person name="Rogel M.A."/>
            <person name="Romero D."/>
            <person name="Cevallos M.A."/>
            <person name="Martinez-Romero E."/>
            <person name="Gonzalez V."/>
        </authorList>
    </citation>
    <scope>NUCLEOTIDE SEQUENCE [LARGE SCALE GENOMIC DNA]</scope>
    <source>
        <strain evidence="2 3">R602</strain>
    </source>
</reference>
<evidence type="ECO:0000313" key="3">
    <source>
        <dbReference type="Proteomes" id="UP000031368"/>
    </source>
</evidence>
<feature type="signal peptide" evidence="1">
    <location>
        <begin position="1"/>
        <end position="22"/>
    </location>
</feature>
<keyword evidence="3" id="KW-1185">Reference proteome</keyword>
<dbReference type="AlphaFoldDB" id="A0A0B4X4P5"/>